<dbReference type="CDD" id="cd06174">
    <property type="entry name" value="MFS"/>
    <property type="match status" value="1"/>
</dbReference>
<feature type="transmembrane region" description="Helical" evidence="6">
    <location>
        <begin position="286"/>
        <end position="305"/>
    </location>
</feature>
<dbReference type="RefSeq" id="WP_026206408.1">
    <property type="nucleotide sequence ID" value="NZ_JBIAZU010000006.1"/>
</dbReference>
<dbReference type="Gene3D" id="1.20.1250.20">
    <property type="entry name" value="MFS general substrate transporter like domains"/>
    <property type="match status" value="2"/>
</dbReference>
<evidence type="ECO:0000256" key="2">
    <source>
        <dbReference type="ARBA" id="ARBA00022448"/>
    </source>
</evidence>
<feature type="domain" description="Major facilitator superfamily (MFS) profile" evidence="7">
    <location>
        <begin position="11"/>
        <end position="408"/>
    </location>
</feature>
<keyword evidence="5 6" id="KW-0472">Membrane</keyword>
<accession>A0ABW6WLS6</accession>
<feature type="transmembrane region" description="Helical" evidence="6">
    <location>
        <begin position="344"/>
        <end position="370"/>
    </location>
</feature>
<feature type="transmembrane region" description="Helical" evidence="6">
    <location>
        <begin position="74"/>
        <end position="97"/>
    </location>
</feature>
<proteinExistence type="predicted"/>
<feature type="transmembrane region" description="Helical" evidence="6">
    <location>
        <begin position="103"/>
        <end position="124"/>
    </location>
</feature>
<feature type="transmembrane region" description="Helical" evidence="6">
    <location>
        <begin position="12"/>
        <end position="35"/>
    </location>
</feature>
<protein>
    <submittedName>
        <fullName evidence="8">Nitrate/nitrite transporter</fullName>
    </submittedName>
</protein>
<keyword evidence="3 6" id="KW-0812">Transmembrane</keyword>
<evidence type="ECO:0000313" key="8">
    <source>
        <dbReference type="EMBL" id="MFF5294214.1"/>
    </source>
</evidence>
<dbReference type="InterPro" id="IPR036259">
    <property type="entry name" value="MFS_trans_sf"/>
</dbReference>
<comment type="subcellular location">
    <subcellularLocation>
        <location evidence="1">Cell membrane</location>
        <topology evidence="1">Multi-pass membrane protein</topology>
    </subcellularLocation>
</comment>
<evidence type="ECO:0000313" key="9">
    <source>
        <dbReference type="Proteomes" id="UP001602245"/>
    </source>
</evidence>
<dbReference type="PANTHER" id="PTHR42718:SF9">
    <property type="entry name" value="MAJOR FACILITATOR SUPERFAMILY MULTIDRUG TRANSPORTER MFSC"/>
    <property type="match status" value="1"/>
</dbReference>
<feature type="transmembrane region" description="Helical" evidence="6">
    <location>
        <begin position="41"/>
        <end position="62"/>
    </location>
</feature>
<reference evidence="8 9" key="1">
    <citation type="submission" date="2024-10" db="EMBL/GenBank/DDBJ databases">
        <title>The Natural Products Discovery Center: Release of the First 8490 Sequenced Strains for Exploring Actinobacteria Biosynthetic Diversity.</title>
        <authorList>
            <person name="Kalkreuter E."/>
            <person name="Kautsar S.A."/>
            <person name="Yang D."/>
            <person name="Bader C.D."/>
            <person name="Teijaro C.N."/>
            <person name="Fluegel L."/>
            <person name="Davis C.M."/>
            <person name="Simpson J.R."/>
            <person name="Lauterbach L."/>
            <person name="Steele A.D."/>
            <person name="Gui C."/>
            <person name="Meng S."/>
            <person name="Li G."/>
            <person name="Viehrig K."/>
            <person name="Ye F."/>
            <person name="Su P."/>
            <person name="Kiefer A.F."/>
            <person name="Nichols A."/>
            <person name="Cepeda A.J."/>
            <person name="Yan W."/>
            <person name="Fan B."/>
            <person name="Jiang Y."/>
            <person name="Adhikari A."/>
            <person name="Zheng C.-J."/>
            <person name="Schuster L."/>
            <person name="Cowan T.M."/>
            <person name="Smanski M.J."/>
            <person name="Chevrette M.G."/>
            <person name="De Carvalho L.P.S."/>
            <person name="Shen B."/>
        </authorList>
    </citation>
    <scope>NUCLEOTIDE SEQUENCE [LARGE SCALE GENOMIC DNA]</scope>
    <source>
        <strain evidence="8 9">NPDC000087</strain>
    </source>
</reference>
<feature type="transmembrane region" description="Helical" evidence="6">
    <location>
        <begin position="385"/>
        <end position="404"/>
    </location>
</feature>
<keyword evidence="9" id="KW-1185">Reference proteome</keyword>
<dbReference type="Proteomes" id="UP001602245">
    <property type="component" value="Unassembled WGS sequence"/>
</dbReference>
<dbReference type="EMBL" id="JBIAZU010000006">
    <property type="protein sequence ID" value="MFF5294214.1"/>
    <property type="molecule type" value="Genomic_DNA"/>
</dbReference>
<keyword evidence="4 6" id="KW-1133">Transmembrane helix</keyword>
<feature type="transmembrane region" description="Helical" evidence="6">
    <location>
        <begin position="311"/>
        <end position="332"/>
    </location>
</feature>
<evidence type="ECO:0000256" key="1">
    <source>
        <dbReference type="ARBA" id="ARBA00004651"/>
    </source>
</evidence>
<evidence type="ECO:0000256" key="3">
    <source>
        <dbReference type="ARBA" id="ARBA00022692"/>
    </source>
</evidence>
<dbReference type="InterPro" id="IPR020846">
    <property type="entry name" value="MFS_dom"/>
</dbReference>
<dbReference type="PANTHER" id="PTHR42718">
    <property type="entry name" value="MAJOR FACILITATOR SUPERFAMILY MULTIDRUG TRANSPORTER MFSC"/>
    <property type="match status" value="1"/>
</dbReference>
<evidence type="ECO:0000259" key="7">
    <source>
        <dbReference type="PROSITE" id="PS50850"/>
    </source>
</evidence>
<feature type="transmembrane region" description="Helical" evidence="6">
    <location>
        <begin position="166"/>
        <end position="186"/>
    </location>
</feature>
<dbReference type="InterPro" id="IPR011701">
    <property type="entry name" value="MFS"/>
</dbReference>
<keyword evidence="2" id="KW-0813">Transport</keyword>
<dbReference type="Pfam" id="PF07690">
    <property type="entry name" value="MFS_1"/>
    <property type="match status" value="1"/>
</dbReference>
<evidence type="ECO:0000256" key="4">
    <source>
        <dbReference type="ARBA" id="ARBA00022989"/>
    </source>
</evidence>
<dbReference type="SUPFAM" id="SSF103473">
    <property type="entry name" value="MFS general substrate transporter"/>
    <property type="match status" value="1"/>
</dbReference>
<feature type="transmembrane region" description="Helical" evidence="6">
    <location>
        <begin position="222"/>
        <end position="245"/>
    </location>
</feature>
<gene>
    <name evidence="8" type="ORF">ACFY35_32665</name>
</gene>
<evidence type="ECO:0000256" key="5">
    <source>
        <dbReference type="ARBA" id="ARBA00023136"/>
    </source>
</evidence>
<name>A0ABW6WLS6_9ACTN</name>
<evidence type="ECO:0000256" key="6">
    <source>
        <dbReference type="SAM" id="Phobius"/>
    </source>
</evidence>
<sequence>MPLRPGRRAWAVWAVGLAAYITAVLHRTSLGVAGLDAQDRFHIGAGALASFAVLQLLVYAGLQVPVGLLLDRFGSLRLVVCGGLVMALGQGLMATAHGVEGAVLARVLVGAGDAMTFISVLRLVPHWFPARRVPVVTQLTGLVGQAGQVLSAVPLAALLAGPGWTTAFLGAAGTGVLIATVALVALRDTPERKISTGPPITMRQLGTDLAGAWRHPGTRLGLWSHFTTQFTGTVFALMWGFPFLIAGEGLDRETASTLLTLFVLTGMAAGPVIGVLVQRHPLRRSWLVLAIIGVNAGAWGLVLAWPGRAPLPVLVLLVIALGTGGPGSMIGFDYARTFNPPSRLGTATGVVNVGGFVASLVTIEIVGLILDARTGGGNDYGIDDFKIAMSVQYLIFAVGLVAILRNRRLARRRLADEGIVVRPLREVLAERRGLAAERAVKAKP</sequence>
<dbReference type="PROSITE" id="PS50850">
    <property type="entry name" value="MFS"/>
    <property type="match status" value="1"/>
</dbReference>
<comment type="caution">
    <text evidence="8">The sequence shown here is derived from an EMBL/GenBank/DDBJ whole genome shotgun (WGS) entry which is preliminary data.</text>
</comment>
<organism evidence="8 9">
    <name type="scientific">Paractinoplanes globisporus</name>
    <dbReference type="NCBI Taxonomy" id="113565"/>
    <lineage>
        <taxon>Bacteria</taxon>
        <taxon>Bacillati</taxon>
        <taxon>Actinomycetota</taxon>
        <taxon>Actinomycetes</taxon>
        <taxon>Micromonosporales</taxon>
        <taxon>Micromonosporaceae</taxon>
        <taxon>Paractinoplanes</taxon>
    </lineage>
</organism>
<feature type="transmembrane region" description="Helical" evidence="6">
    <location>
        <begin position="257"/>
        <end position="277"/>
    </location>
</feature>